<protein>
    <submittedName>
        <fullName evidence="4">Glycosyltransferase family 8 protein</fullName>
    </submittedName>
</protein>
<keyword evidence="5" id="KW-1185">Reference proteome</keyword>
<dbReference type="PANTHER" id="PTHR13778:SF47">
    <property type="entry name" value="LIPOPOLYSACCHARIDE 1,3-GALACTOSYLTRANSFERASE"/>
    <property type="match status" value="1"/>
</dbReference>
<sequence>MINILVTLNSNYIPPLKVLLKSLFVHNKDEQFTIYLIHSELTKQELDLLRFYIEEHGQHFYPIFVKKELFNDAPVFRHYSVEMYYRLVAHLFLPDNVDRILYLDPDIVAINPITDFYYTEFDDCLFVAAEHEHIARFVKGINNLRLNTPFAKGYFNTGVLLMNVTLMRKLVSLKEIYQFIKKNKYKLIFPDQDVLNGLYWDKIKPVDSYRYNYDARFFKFGKISRKIAGDLSWIKKNTIFIHYCGKDKPWHVDYKGGLGIFYQRYAEMIQSNQENILSSKK</sequence>
<dbReference type="Pfam" id="PF01501">
    <property type="entry name" value="Glyco_transf_8"/>
    <property type="match status" value="1"/>
</dbReference>
<name>A0ABT2WGI7_9BACI</name>
<dbReference type="PANTHER" id="PTHR13778">
    <property type="entry name" value="GLYCOSYLTRANSFERASE 8 DOMAIN-CONTAINING PROTEIN"/>
    <property type="match status" value="1"/>
</dbReference>
<dbReference type="InterPro" id="IPR050748">
    <property type="entry name" value="Glycosyltrans_8_dom-fam"/>
</dbReference>
<keyword evidence="2" id="KW-0808">Transferase</keyword>
<proteinExistence type="predicted"/>
<organism evidence="4 5">
    <name type="scientific">Pallidibacillus thermolactis</name>
    <dbReference type="NCBI Taxonomy" id="251051"/>
    <lineage>
        <taxon>Bacteria</taxon>
        <taxon>Bacillati</taxon>
        <taxon>Bacillota</taxon>
        <taxon>Bacilli</taxon>
        <taxon>Bacillales</taxon>
        <taxon>Bacillaceae</taxon>
        <taxon>Pallidibacillus</taxon>
    </lineage>
</organism>
<evidence type="ECO:0000313" key="5">
    <source>
        <dbReference type="Proteomes" id="UP001208656"/>
    </source>
</evidence>
<dbReference type="InterPro" id="IPR029044">
    <property type="entry name" value="Nucleotide-diphossugar_trans"/>
</dbReference>
<reference evidence="4 5" key="1">
    <citation type="submission" date="2022-10" db="EMBL/GenBank/DDBJ databases">
        <title>Description of Fervidibacillus gen. nov. in the family Fervidibacillaceae fam. nov. with two species, Fervidibacillus albus sp. nov., and Fervidibacillus halotolerans sp. nov., isolated from tidal flat sediments.</title>
        <authorList>
            <person name="Kwon K.K."/>
            <person name="Yang S.-H."/>
        </authorList>
    </citation>
    <scope>NUCLEOTIDE SEQUENCE [LARGE SCALE GENOMIC DNA]</scope>
    <source>
        <strain evidence="4 5">DSM 23332</strain>
    </source>
</reference>
<dbReference type="EMBL" id="JAOUSE010000030">
    <property type="protein sequence ID" value="MCU9594819.1"/>
    <property type="molecule type" value="Genomic_DNA"/>
</dbReference>
<dbReference type="InterPro" id="IPR002495">
    <property type="entry name" value="Glyco_trans_8"/>
</dbReference>
<keyword evidence="3" id="KW-0479">Metal-binding</keyword>
<dbReference type="Gene3D" id="3.90.550.10">
    <property type="entry name" value="Spore Coat Polysaccharide Biosynthesis Protein SpsA, Chain A"/>
    <property type="match status" value="1"/>
</dbReference>
<comment type="caution">
    <text evidence="4">The sequence shown here is derived from an EMBL/GenBank/DDBJ whole genome shotgun (WGS) entry which is preliminary data.</text>
</comment>
<evidence type="ECO:0000313" key="4">
    <source>
        <dbReference type="EMBL" id="MCU9594819.1"/>
    </source>
</evidence>
<dbReference type="Proteomes" id="UP001208656">
    <property type="component" value="Unassembled WGS sequence"/>
</dbReference>
<evidence type="ECO:0000256" key="3">
    <source>
        <dbReference type="ARBA" id="ARBA00022723"/>
    </source>
</evidence>
<gene>
    <name evidence="4" type="ORF">OEV82_10265</name>
</gene>
<evidence type="ECO:0000256" key="2">
    <source>
        <dbReference type="ARBA" id="ARBA00022679"/>
    </source>
</evidence>
<dbReference type="RefSeq" id="WP_263061818.1">
    <property type="nucleotide sequence ID" value="NZ_JAOUSE010000030.1"/>
</dbReference>
<dbReference type="SUPFAM" id="SSF53448">
    <property type="entry name" value="Nucleotide-diphospho-sugar transferases"/>
    <property type="match status" value="1"/>
</dbReference>
<accession>A0ABT2WGI7</accession>
<keyword evidence="1" id="KW-0328">Glycosyltransferase</keyword>
<evidence type="ECO:0000256" key="1">
    <source>
        <dbReference type="ARBA" id="ARBA00022676"/>
    </source>
</evidence>
<dbReference type="CDD" id="cd04194">
    <property type="entry name" value="GT8_A4GalT_like"/>
    <property type="match status" value="1"/>
</dbReference>